<protein>
    <submittedName>
        <fullName evidence="3">CxC2 domain-containing protein</fullName>
    </submittedName>
</protein>
<dbReference type="Pfam" id="PF18803">
    <property type="entry name" value="CxC2"/>
    <property type="match status" value="1"/>
</dbReference>
<proteinExistence type="predicted"/>
<dbReference type="PANTHER" id="PTHR33096:SF1">
    <property type="entry name" value="CXC1-LIKE CYSTEINE CLUSTER ASSOCIATED WITH KDZ TRANSPOSASES DOMAIN-CONTAINING PROTEIN"/>
    <property type="match status" value="1"/>
</dbReference>
<name>A0AAW0DGR5_9AGAR</name>
<organism evidence="3 4">
    <name type="scientific">Favolaschia claudopus</name>
    <dbReference type="NCBI Taxonomy" id="2862362"/>
    <lineage>
        <taxon>Eukaryota</taxon>
        <taxon>Fungi</taxon>
        <taxon>Dikarya</taxon>
        <taxon>Basidiomycota</taxon>
        <taxon>Agaricomycotina</taxon>
        <taxon>Agaricomycetes</taxon>
        <taxon>Agaricomycetidae</taxon>
        <taxon>Agaricales</taxon>
        <taxon>Marasmiineae</taxon>
        <taxon>Mycenaceae</taxon>
        <taxon>Favolaschia</taxon>
    </lineage>
</organism>
<feature type="region of interest" description="Disordered" evidence="1">
    <location>
        <begin position="1"/>
        <end position="63"/>
    </location>
</feature>
<dbReference type="PANTHER" id="PTHR33096">
    <property type="entry name" value="CXC2 DOMAIN-CONTAINING PROTEIN"/>
    <property type="match status" value="1"/>
</dbReference>
<dbReference type="AlphaFoldDB" id="A0AAW0DGR5"/>
<dbReference type="Pfam" id="PF18758">
    <property type="entry name" value="KDZ"/>
    <property type="match status" value="1"/>
</dbReference>
<accession>A0AAW0DGR5</accession>
<dbReference type="Proteomes" id="UP001362999">
    <property type="component" value="Unassembled WGS sequence"/>
</dbReference>
<evidence type="ECO:0000259" key="2">
    <source>
        <dbReference type="Pfam" id="PF18803"/>
    </source>
</evidence>
<keyword evidence="4" id="KW-1185">Reference proteome</keyword>
<gene>
    <name evidence="3" type="ORF">R3P38DRAFT_3173192</name>
</gene>
<comment type="caution">
    <text evidence="3">The sequence shown here is derived from an EMBL/GenBank/DDBJ whole genome shotgun (WGS) entry which is preliminary data.</text>
</comment>
<evidence type="ECO:0000313" key="4">
    <source>
        <dbReference type="Proteomes" id="UP001362999"/>
    </source>
</evidence>
<feature type="domain" description="CxC2-like cysteine cluster KDZ transposase-associated" evidence="2">
    <location>
        <begin position="206"/>
        <end position="314"/>
    </location>
</feature>
<evidence type="ECO:0000313" key="3">
    <source>
        <dbReference type="EMBL" id="KAK7050132.1"/>
    </source>
</evidence>
<dbReference type="InterPro" id="IPR040521">
    <property type="entry name" value="KDZ"/>
</dbReference>
<dbReference type="EMBL" id="JAWWNJ010000008">
    <property type="protein sequence ID" value="KAK7050132.1"/>
    <property type="molecule type" value="Genomic_DNA"/>
</dbReference>
<feature type="compositionally biased region" description="Basic residues" evidence="1">
    <location>
        <begin position="1"/>
        <end position="11"/>
    </location>
</feature>
<sequence length="981" mass="111105">MSSQSHKKRISKPQMVAHGTVSSVSHTTRDQRRVRTRYGTLDPGPSGGGGSAQNFWAEDPATQAARNAEDFSYQLGDNSLESRPADPSEDGITVVVPKAARNTTWDRPMKRWWPKVDEYLQEALRREGRGSPKVYARCGGSGCLDRRRECPQRECDGTPEWRCADQACAGEVMYCSECIVLVHRQHPTHFVERWTGTHFVRNRRWLQILGLRVQLGHPPGVVCPFRESAAHDFVLYDLTGVHEINVDFCGCEVGEDPAELRRVQLMRACWWPATVDVPNTCATFRVLKSFQTLNCMGKVSAYHFVRGLEKCTNHDGLDAPPDRRRPFMHIIRQWREVKRFKRGKRGYFEDGVMGTGRGELVLPCRACPQPGWNLPEGWENIDPVYKFLYFIFLAVDANFRLSNRQVSSEALDPVLGDGWGYFCQRYGSDGYNEHVAKHANEEELSNCSGFQAMFLANSKRTKGLRATGVVGVTCGRHNMWRANGIGDLQVGERQCNVDFVLISSIFQITLLYLIISYDIACQYALHFWARMSSLPSSIRPTVRPANVWWKVPNFHLPAHKRKCHSPYSFHWMPGAGRSHGEGIEQNWDMTNGAAGSTRLMSQANRAITLEDIFGFHNYDRLLAMHRVLLHRLAVAIKDGTAHATSFEAFTEGLEAERPEEVREWRAWVERWESTQHTTADDSPFEVEDEGKEKSLREIQLEIASEEFVCTGGGAEVEPEHTPGAFLSLGLEIEQTQRKLTVDVRALKEPTATQSLGFTKRRTTLLRQIRRFRQLQRVYMPAVRTALSVAQKAVYDGHGEELPEQTRLFLPSEIEEAEVRDRVCAAGLAEVEARMREGEAGEALEGVRKGLRTRTMTNRFKIRNFTGQFLLTRGQGMLRLINIRIHIAKLRYRYARAALLALRGHGAWEEKLRVLRDDDVRALNERALTNEEKAENEHWAELGGAIIEGGVARAAGVAAGEGSHTLSWIWYDVGTGEEEPML</sequence>
<dbReference type="InterPro" id="IPR041457">
    <property type="entry name" value="CxC2_KDZ-assoc"/>
</dbReference>
<evidence type="ECO:0000256" key="1">
    <source>
        <dbReference type="SAM" id="MobiDB-lite"/>
    </source>
</evidence>
<reference evidence="3 4" key="1">
    <citation type="journal article" date="2024" name="J Genomics">
        <title>Draft genome sequencing and assembly of Favolaschia claudopus CIRM-BRFM 2984 isolated from oak limbs.</title>
        <authorList>
            <person name="Navarro D."/>
            <person name="Drula E."/>
            <person name="Chaduli D."/>
            <person name="Cazenave R."/>
            <person name="Ahrendt S."/>
            <person name="Wang J."/>
            <person name="Lipzen A."/>
            <person name="Daum C."/>
            <person name="Barry K."/>
            <person name="Grigoriev I.V."/>
            <person name="Favel A."/>
            <person name="Rosso M.N."/>
            <person name="Martin F."/>
        </authorList>
    </citation>
    <scope>NUCLEOTIDE SEQUENCE [LARGE SCALE GENOMIC DNA]</scope>
    <source>
        <strain evidence="3 4">CIRM-BRFM 2984</strain>
    </source>
</reference>